<dbReference type="InterPro" id="IPR017850">
    <property type="entry name" value="Alkaline_phosphatase_core_sf"/>
</dbReference>
<accession>A0ABY7H903</accession>
<dbReference type="InterPro" id="IPR000917">
    <property type="entry name" value="Sulfatase_N"/>
</dbReference>
<dbReference type="Pfam" id="PF00884">
    <property type="entry name" value="Sulfatase"/>
    <property type="match status" value="1"/>
</dbReference>
<protein>
    <submittedName>
        <fullName evidence="2">Sulfatase-like hydrolase/transferase</fullName>
    </submittedName>
</protein>
<name>A0ABY7H903_9BACT</name>
<sequence>MISSRPEEQLMARRPNVATEFHRHYAASVASAPSRASLFTGHYPTLHGVRATDGAAKAARDPDVYWLDPNTVPTMGHYSRAAGDRTYYRGKWHVSHADLVTPDTHESLASSDDAGAPLFDTTALYAASERLAPHGFSGWIGSRGAAAPTRGARRGRRGGARVAGSDAAVAGVRRASAFDGPVQKPVTTVTHWLVYSLFCVGGLT</sequence>
<evidence type="ECO:0000259" key="1">
    <source>
        <dbReference type="Pfam" id="PF00884"/>
    </source>
</evidence>
<dbReference type="Proteomes" id="UP001164459">
    <property type="component" value="Chromosome"/>
</dbReference>
<dbReference type="RefSeq" id="WP_269037850.1">
    <property type="nucleotide sequence ID" value="NZ_CP114040.1"/>
</dbReference>
<dbReference type="Gene3D" id="3.40.720.10">
    <property type="entry name" value="Alkaline Phosphatase, subunit A"/>
    <property type="match status" value="1"/>
</dbReference>
<feature type="domain" description="Sulfatase N-terminal" evidence="1">
    <location>
        <begin position="12"/>
        <end position="100"/>
    </location>
</feature>
<reference evidence="2" key="1">
    <citation type="submission" date="2022-11" db="EMBL/GenBank/DDBJ databases">
        <title>Minimal conservation of predation-associated metabolite biosynthetic gene clusters underscores biosynthetic potential of Myxococcota including descriptions for ten novel species: Archangium lansinium sp. nov., Myxococcus landrumus sp. nov., Nannocystis bai.</title>
        <authorList>
            <person name="Ahearne A."/>
            <person name="Stevens C."/>
            <person name="Dowd S."/>
        </authorList>
    </citation>
    <scope>NUCLEOTIDE SEQUENCE</scope>
    <source>
        <strain evidence="2">Fl3</strain>
    </source>
</reference>
<evidence type="ECO:0000313" key="2">
    <source>
        <dbReference type="EMBL" id="WAS95509.1"/>
    </source>
</evidence>
<organism evidence="2 3">
    <name type="scientific">Nannocystis punicea</name>
    <dbReference type="NCBI Taxonomy" id="2995304"/>
    <lineage>
        <taxon>Bacteria</taxon>
        <taxon>Pseudomonadati</taxon>
        <taxon>Myxococcota</taxon>
        <taxon>Polyangia</taxon>
        <taxon>Nannocystales</taxon>
        <taxon>Nannocystaceae</taxon>
        <taxon>Nannocystis</taxon>
    </lineage>
</organism>
<dbReference type="EMBL" id="CP114040">
    <property type="protein sequence ID" value="WAS95509.1"/>
    <property type="molecule type" value="Genomic_DNA"/>
</dbReference>
<proteinExistence type="predicted"/>
<evidence type="ECO:0000313" key="3">
    <source>
        <dbReference type="Proteomes" id="UP001164459"/>
    </source>
</evidence>
<keyword evidence="3" id="KW-1185">Reference proteome</keyword>
<dbReference type="SUPFAM" id="SSF53649">
    <property type="entry name" value="Alkaline phosphatase-like"/>
    <property type="match status" value="1"/>
</dbReference>
<gene>
    <name evidence="2" type="ORF">O0S08_05050</name>
</gene>